<comment type="caution">
    <text evidence="1">The sequence shown here is derived from an EMBL/GenBank/DDBJ whole genome shotgun (WGS) entry which is preliminary data.</text>
</comment>
<evidence type="ECO:0000313" key="2">
    <source>
        <dbReference type="Proteomes" id="UP000830395"/>
    </source>
</evidence>
<proteinExistence type="predicted"/>
<organism evidence="1 2">
    <name type="scientific">Pangasius djambal</name>
    <dbReference type="NCBI Taxonomy" id="1691987"/>
    <lineage>
        <taxon>Eukaryota</taxon>
        <taxon>Metazoa</taxon>
        <taxon>Chordata</taxon>
        <taxon>Craniata</taxon>
        <taxon>Vertebrata</taxon>
        <taxon>Euteleostomi</taxon>
        <taxon>Actinopterygii</taxon>
        <taxon>Neopterygii</taxon>
        <taxon>Teleostei</taxon>
        <taxon>Ostariophysi</taxon>
        <taxon>Siluriformes</taxon>
        <taxon>Pangasiidae</taxon>
        <taxon>Pangasius</taxon>
    </lineage>
</organism>
<reference evidence="1" key="1">
    <citation type="submission" date="2020-02" db="EMBL/GenBank/DDBJ databases">
        <title>Genome sequencing of the panga catfish, Pangasius djambal.</title>
        <authorList>
            <person name="Wen M."/>
            <person name="Zahm M."/>
            <person name="Roques C."/>
            <person name="Cabau C."/>
            <person name="Klopp C."/>
            <person name="Donnadieu C."/>
            <person name="Jouanno E."/>
            <person name="Avarre J.-C."/>
            <person name="Campet M."/>
            <person name="Ha T."/>
            <person name="Dugue R."/>
            <person name="Lampietro C."/>
            <person name="Louis A."/>
            <person name="Herpin A."/>
            <person name="Echchiki A."/>
            <person name="Berthelot C."/>
            <person name="Parey E."/>
            <person name="Roest-Crollius H."/>
            <person name="Braasch I."/>
            <person name="Postlethwait J.H."/>
            <person name="Bobe J."/>
            <person name="Montfort J."/>
            <person name="Bouchez O."/>
            <person name="Begum T."/>
            <person name="Schartl M."/>
            <person name="Gustiano R."/>
            <person name="Guiguen Y."/>
        </authorList>
    </citation>
    <scope>NUCLEOTIDE SEQUENCE</scope>
    <source>
        <strain evidence="1">Pdj_M5554</strain>
    </source>
</reference>
<dbReference type="Proteomes" id="UP000830395">
    <property type="component" value="Chromosome 24"/>
</dbReference>
<dbReference type="EMBL" id="CM040998">
    <property type="protein sequence ID" value="MCJ8746641.1"/>
    <property type="molecule type" value="Genomic_DNA"/>
</dbReference>
<protein>
    <submittedName>
        <fullName evidence="1">Uncharacterized protein</fullName>
    </submittedName>
</protein>
<name>A0ACC5ZHK6_9TELE</name>
<sequence>MARAVLKALIFLTVSLHLSSAVTHSLQYIYTAVTGINFPEYTAVGQVDGGQFVFYDSNIRKMIPKTEWIQKHEGEDYWSRETQKSQSHQETFKANVDILMQRFNQTKGVHTVQMMYGCELDDDGTIRGYSQYGYDGEDFLSFDLKTKTWTAAKPQAVITKYKWDPDAGWNNNWKNYLENICIEWIKKYVTYGRETLERKGGAPIGVIVGVVTALVALVAVVAGIVVWKKKNSGFKPVPAKAGGAPIGVIVGVVAALVALVAVVAGIVVWKKKNSVRPEASLFQKHSPSPEVVCHATGFFPKAVVISWQKDGEEVHEDVDLRETLPNQDGSFQKRSILRVPAEELQKHTYICVIQHSSLEKELVLEVPKGGAPFGVIVGVVAALVALVAVVAGIVVWKKKNSGERRKEADVKFSENRFTLSNSLKGI</sequence>
<accession>A0ACC5ZHK6</accession>
<evidence type="ECO:0000313" key="1">
    <source>
        <dbReference type="EMBL" id="MCJ8746641.1"/>
    </source>
</evidence>
<keyword evidence="2" id="KW-1185">Reference proteome</keyword>
<gene>
    <name evidence="1" type="ORF">PDJAM_G00143890</name>
</gene>